<evidence type="ECO:0000256" key="1">
    <source>
        <dbReference type="SAM" id="Phobius"/>
    </source>
</evidence>
<reference evidence="2 3" key="1">
    <citation type="submission" date="2016-11" db="EMBL/GenBank/DDBJ databases">
        <title>Draft Genome Sequences of Nine Cyanobacterial Strains from Diverse Habitats.</title>
        <authorList>
            <person name="Zhu T."/>
            <person name="Hou S."/>
            <person name="Lu X."/>
            <person name="Hess W.R."/>
        </authorList>
    </citation>
    <scope>NUCLEOTIDE SEQUENCE [LARGE SCALE GENOMIC DNA]</scope>
    <source>
        <strain evidence="2 3">NIES-30</strain>
    </source>
</reference>
<gene>
    <name evidence="2" type="ORF">NIES30_03075</name>
</gene>
<dbReference type="STRING" id="549789.NIES30_03075"/>
<evidence type="ECO:0008006" key="4">
    <source>
        <dbReference type="Google" id="ProtNLM"/>
    </source>
</evidence>
<feature type="transmembrane region" description="Helical" evidence="1">
    <location>
        <begin position="244"/>
        <end position="267"/>
    </location>
</feature>
<dbReference type="EMBL" id="MRCG01000001">
    <property type="protein sequence ID" value="OKH51066.1"/>
    <property type="molecule type" value="Genomic_DNA"/>
</dbReference>
<dbReference type="OrthoDB" id="8957526at2"/>
<dbReference type="AlphaFoldDB" id="A0A1U7JBG0"/>
<evidence type="ECO:0000313" key="3">
    <source>
        <dbReference type="Proteomes" id="UP000185557"/>
    </source>
</evidence>
<comment type="caution">
    <text evidence="2">The sequence shown here is derived from an EMBL/GenBank/DDBJ whole genome shotgun (WGS) entry which is preliminary data.</text>
</comment>
<protein>
    <recommendedName>
        <fullName evidence="4">O-antigen polymerase</fullName>
    </recommendedName>
</protein>
<feature type="transmembrane region" description="Helical" evidence="1">
    <location>
        <begin position="50"/>
        <end position="70"/>
    </location>
</feature>
<feature type="transmembrane region" description="Helical" evidence="1">
    <location>
        <begin position="192"/>
        <end position="213"/>
    </location>
</feature>
<keyword evidence="1" id="KW-1133">Transmembrane helix</keyword>
<feature type="transmembrane region" description="Helical" evidence="1">
    <location>
        <begin position="142"/>
        <end position="159"/>
    </location>
</feature>
<keyword evidence="3" id="KW-1185">Reference proteome</keyword>
<accession>A0A1U7JBG0</accession>
<sequence length="471" mass="53573">MNTLLLALPLSLIVIYLSSLDWRRAIKAVFILVIIEGALRKWALPQASQLIYFFKDFILIGAYLKFFFFTREDHLRVVRNGVVITLIVMAFIWGVVQAFNPSLGSPIIGLFGLKNYFLYIPLLWLIPLLFDSEEELFRFLRAYLLLLIPVGLLAIAQFFSPPTSPLNVYAWGDEAPGIAVSGLNTVRVTGTFSYLSGYATYLLACLCLLLPILARPQPRLWQLLTLTELVLLAVTSFMTLSRGVILGSILIILSYFGIQAITNLSVFFQSVRKIFLPALIGFIVVSQSFRYAFDSFFIRATENEDVPGRITSSFIEPITNLQFKGLDGYGLGATFQGNSILRQIFQLAPGEVIPVYYENEMGRIMLEVGPVGFFLWYGLRLVLLYSLFSVYLKLNHPFLRQLALSAFVYQGVTFISHVVYNHTANVYHWFFYGFILLLPYLERVDQWQRAQPPNFLYGQATHLSSTPYQQP</sequence>
<dbReference type="RefSeq" id="WP_073606877.1">
    <property type="nucleotide sequence ID" value="NZ_MRCG01000001.1"/>
</dbReference>
<feature type="transmembrane region" description="Helical" evidence="1">
    <location>
        <begin position="274"/>
        <end position="293"/>
    </location>
</feature>
<feature type="transmembrane region" description="Helical" evidence="1">
    <location>
        <begin position="77"/>
        <end position="96"/>
    </location>
</feature>
<feature type="transmembrane region" description="Helical" evidence="1">
    <location>
        <begin position="371"/>
        <end position="390"/>
    </location>
</feature>
<feature type="transmembrane region" description="Helical" evidence="1">
    <location>
        <begin position="220"/>
        <end position="238"/>
    </location>
</feature>
<dbReference type="Proteomes" id="UP000185557">
    <property type="component" value="Unassembled WGS sequence"/>
</dbReference>
<feature type="transmembrane region" description="Helical" evidence="1">
    <location>
        <begin position="426"/>
        <end position="441"/>
    </location>
</feature>
<keyword evidence="1" id="KW-0472">Membrane</keyword>
<name>A0A1U7JBG0_9CYAN</name>
<organism evidence="2 3">
    <name type="scientific">Phormidium tenue NIES-30</name>
    <dbReference type="NCBI Taxonomy" id="549789"/>
    <lineage>
        <taxon>Bacteria</taxon>
        <taxon>Bacillati</taxon>
        <taxon>Cyanobacteriota</taxon>
        <taxon>Cyanophyceae</taxon>
        <taxon>Oscillatoriophycideae</taxon>
        <taxon>Oscillatoriales</taxon>
        <taxon>Oscillatoriaceae</taxon>
        <taxon>Phormidium</taxon>
    </lineage>
</organism>
<feature type="transmembrane region" description="Helical" evidence="1">
    <location>
        <begin position="402"/>
        <end position="420"/>
    </location>
</feature>
<feature type="transmembrane region" description="Helical" evidence="1">
    <location>
        <begin position="108"/>
        <end position="130"/>
    </location>
</feature>
<keyword evidence="1" id="KW-0812">Transmembrane</keyword>
<proteinExistence type="predicted"/>
<evidence type="ECO:0000313" key="2">
    <source>
        <dbReference type="EMBL" id="OKH51066.1"/>
    </source>
</evidence>